<proteinExistence type="predicted"/>
<evidence type="ECO:0000313" key="2">
    <source>
        <dbReference type="EMBL" id="KAJ0402605.1"/>
    </source>
</evidence>
<organism evidence="2 3">
    <name type="scientific">Pythium insidiosum</name>
    <name type="common">Pythiosis disease agent</name>
    <dbReference type="NCBI Taxonomy" id="114742"/>
    <lineage>
        <taxon>Eukaryota</taxon>
        <taxon>Sar</taxon>
        <taxon>Stramenopiles</taxon>
        <taxon>Oomycota</taxon>
        <taxon>Peronosporomycetes</taxon>
        <taxon>Pythiales</taxon>
        <taxon>Pythiaceae</taxon>
        <taxon>Pythium</taxon>
    </lineage>
</organism>
<reference evidence="2" key="1">
    <citation type="submission" date="2021-12" db="EMBL/GenBank/DDBJ databases">
        <title>Prjna785345.</title>
        <authorList>
            <person name="Rujirawat T."/>
            <person name="Krajaejun T."/>
        </authorList>
    </citation>
    <scope>NUCLEOTIDE SEQUENCE</scope>
    <source>
        <strain evidence="2">Pi057C3</strain>
    </source>
</reference>
<dbReference type="AlphaFoldDB" id="A0AAD5Q781"/>
<accession>A0AAD5Q781</accession>
<keyword evidence="3" id="KW-1185">Reference proteome</keyword>
<sequence length="485" mass="54512">MLSLVGALYIYIPVHTPRIAKNAELYSVSVDRRYFTTIAICYFAASDASYDAVHLTRELVQTALLTYQTYKASYLVAVPWMNNTLVILLVLNCWSTPLIHTTFGSHLFRARLFGIAMNVALDLMMYLVIPVVLFIPYYERVDAIAGSYASNDFWYTDRWLMRVLTEWKMLFVTSLADGISKCVVTLSITVALLEMPRLVVPRRTVVNPAAMSSRNADTSAAMEFERILGEIDAPWLSYLVIRHCSYVEITPAFQQLTHLQGFKLFNSTLARWREDAALTRKHHPAALFVFLANVNMTEFPRGLHSPDFPTALMDIEICQSNLSTLPPEVALAWPKGMYLLLEGIQFTSFPDVLTQLQPQSLSLVRSSISAAPAALFESPRLEWLKLSGTSLSVLPSSVSMVPRLRFFFFQSTEIATLPPWMNLDVIFEAQGGNTPLCAALEAGSSALSDDATRFERLRRVVNCTQTSSCDALYHFPITRELINNP</sequence>
<feature type="transmembrane region" description="Helical" evidence="1">
    <location>
        <begin position="169"/>
        <end position="193"/>
    </location>
</feature>
<gene>
    <name evidence="2" type="ORF">P43SY_007961</name>
</gene>
<name>A0AAD5Q781_PYTIN</name>
<feature type="transmembrane region" description="Helical" evidence="1">
    <location>
        <begin position="112"/>
        <end position="138"/>
    </location>
</feature>
<dbReference type="Gene3D" id="3.80.10.10">
    <property type="entry name" value="Ribonuclease Inhibitor"/>
    <property type="match status" value="1"/>
</dbReference>
<dbReference type="EMBL" id="JAKCXM010000098">
    <property type="protein sequence ID" value="KAJ0402605.1"/>
    <property type="molecule type" value="Genomic_DNA"/>
</dbReference>
<evidence type="ECO:0000313" key="3">
    <source>
        <dbReference type="Proteomes" id="UP001209570"/>
    </source>
</evidence>
<keyword evidence="1" id="KW-0472">Membrane</keyword>
<comment type="caution">
    <text evidence="2">The sequence shown here is derived from an EMBL/GenBank/DDBJ whole genome shotgun (WGS) entry which is preliminary data.</text>
</comment>
<feature type="transmembrane region" description="Helical" evidence="1">
    <location>
        <begin position="72"/>
        <end position="91"/>
    </location>
</feature>
<dbReference type="InterPro" id="IPR032675">
    <property type="entry name" value="LRR_dom_sf"/>
</dbReference>
<evidence type="ECO:0000256" key="1">
    <source>
        <dbReference type="SAM" id="Phobius"/>
    </source>
</evidence>
<dbReference type="Proteomes" id="UP001209570">
    <property type="component" value="Unassembled WGS sequence"/>
</dbReference>
<keyword evidence="1" id="KW-1133">Transmembrane helix</keyword>
<evidence type="ECO:0008006" key="4">
    <source>
        <dbReference type="Google" id="ProtNLM"/>
    </source>
</evidence>
<dbReference type="SUPFAM" id="SSF52058">
    <property type="entry name" value="L domain-like"/>
    <property type="match status" value="1"/>
</dbReference>
<protein>
    <recommendedName>
        <fullName evidence="4">TKL protein kinase</fullName>
    </recommendedName>
</protein>
<keyword evidence="1" id="KW-0812">Transmembrane</keyword>